<comment type="caution">
    <text evidence="2">The sequence shown here is derived from an EMBL/GenBank/DDBJ whole genome shotgun (WGS) entry which is preliminary data.</text>
</comment>
<reference evidence="3" key="1">
    <citation type="journal article" date="2020" name="Microbiol. Resour. Announc.">
        <title>Draft Genome Sequences of Thiorhodococcus mannitoliphagus and Thiorhodococcus minor, Purple Sulfur Photosynthetic Bacteria in the Gammaproteobacterial Family Chromatiaceae.</title>
        <authorList>
            <person name="Aviles F.A."/>
            <person name="Meyer T.E."/>
            <person name="Kyndt J.A."/>
        </authorList>
    </citation>
    <scope>NUCLEOTIDE SEQUENCE [LARGE SCALE GENOMIC DNA]</scope>
    <source>
        <strain evidence="3">DSM 18266</strain>
    </source>
</reference>
<evidence type="ECO:0000259" key="1">
    <source>
        <dbReference type="Pfam" id="PF13546"/>
    </source>
</evidence>
<gene>
    <name evidence="2" type="ORF">G3480_27005</name>
</gene>
<feature type="domain" description="Transposase IS701-like DDE" evidence="1">
    <location>
        <begin position="1"/>
        <end position="169"/>
    </location>
</feature>
<evidence type="ECO:0000313" key="3">
    <source>
        <dbReference type="Proteomes" id="UP000471640"/>
    </source>
</evidence>
<name>A0A6P1E4I4_9GAMM</name>
<evidence type="ECO:0000313" key="2">
    <source>
        <dbReference type="EMBL" id="NEX23856.1"/>
    </source>
</evidence>
<organism evidence="2 3">
    <name type="scientific">Thiorhodococcus mannitoliphagus</name>
    <dbReference type="NCBI Taxonomy" id="329406"/>
    <lineage>
        <taxon>Bacteria</taxon>
        <taxon>Pseudomonadati</taxon>
        <taxon>Pseudomonadota</taxon>
        <taxon>Gammaproteobacteria</taxon>
        <taxon>Chromatiales</taxon>
        <taxon>Chromatiaceae</taxon>
        <taxon>Thiorhodococcus</taxon>
    </lineage>
</organism>
<dbReference type="InterPro" id="IPR038721">
    <property type="entry name" value="IS701-like_DDE_dom"/>
</dbReference>
<reference evidence="2 3" key="2">
    <citation type="submission" date="2020-02" db="EMBL/GenBank/DDBJ databases">
        <title>Genome sequences of Thiorhodococcus mannitoliphagus and Thiorhodococcus minor, purple sulfur photosynthetic bacteria in the gammaproteobacterial family, Chromatiaceae.</title>
        <authorList>
            <person name="Aviles F.A."/>
            <person name="Meyer T.E."/>
            <person name="Kyndt J.A."/>
        </authorList>
    </citation>
    <scope>NUCLEOTIDE SEQUENCE [LARGE SCALE GENOMIC DNA]</scope>
    <source>
        <strain evidence="2 3">DSM 18266</strain>
    </source>
</reference>
<sequence>MQVLLAGTLLAQGPRTVTAALRAMGLSAEQRFERYHRVLNRARWSSRQGARILLGLLIEMLPPSWSIVVAVDETLERRKGARIWAKGMYRDAVRSSQSKVVTCMGLEWICMALLVPVPWSERPWALPFLTRLAPSKRANEALGRRHRTMVELTIGMVRLVARWLKQRRWCCSAMAVMRASNWAWKSWPRKRP</sequence>
<proteinExistence type="predicted"/>
<protein>
    <submittedName>
        <fullName evidence="2">Transposase</fullName>
    </submittedName>
</protein>
<keyword evidence="3" id="KW-1185">Reference proteome</keyword>
<dbReference type="Pfam" id="PF13546">
    <property type="entry name" value="DDE_5"/>
    <property type="match status" value="1"/>
</dbReference>
<dbReference type="Proteomes" id="UP000471640">
    <property type="component" value="Unassembled WGS sequence"/>
</dbReference>
<dbReference type="AlphaFoldDB" id="A0A6P1E4I4"/>
<accession>A0A6P1E4I4</accession>
<dbReference type="EMBL" id="JAAIJR010000378">
    <property type="protein sequence ID" value="NEX23856.1"/>
    <property type="molecule type" value="Genomic_DNA"/>
</dbReference>